<dbReference type="AlphaFoldDB" id="A0A644TR32"/>
<name>A0A644TR32_9ZZZZ</name>
<sequence>MTIAIVVIVVLIVSIIIAKSSRQSIKDDAQKQVENYQKELLSRNIISEHQLIHLGGHPYLQVNDKVTLQIKTNNTIHFQKENTNTGEEIPISNLTRYDVKTESQIQSDVTLTRLLALGIFAFGAKKKTKIEDQYLILSYVQNDIDIDCIFKRRFDYQQLGDIASTLNRVKVEINASK</sequence>
<comment type="caution">
    <text evidence="1">The sequence shown here is derived from an EMBL/GenBank/DDBJ whole genome shotgun (WGS) entry which is preliminary data.</text>
</comment>
<accession>A0A644TR32</accession>
<reference evidence="1" key="1">
    <citation type="submission" date="2019-08" db="EMBL/GenBank/DDBJ databases">
        <authorList>
            <person name="Kucharzyk K."/>
            <person name="Murdoch R.W."/>
            <person name="Higgins S."/>
            <person name="Loffler F."/>
        </authorList>
    </citation>
    <scope>NUCLEOTIDE SEQUENCE</scope>
</reference>
<proteinExistence type="predicted"/>
<dbReference type="EMBL" id="VSSQ01000047">
    <property type="protein sequence ID" value="MPL69424.1"/>
    <property type="molecule type" value="Genomic_DNA"/>
</dbReference>
<gene>
    <name evidence="1" type="ORF">SDC9_15166</name>
</gene>
<organism evidence="1">
    <name type="scientific">bioreactor metagenome</name>
    <dbReference type="NCBI Taxonomy" id="1076179"/>
    <lineage>
        <taxon>unclassified sequences</taxon>
        <taxon>metagenomes</taxon>
        <taxon>ecological metagenomes</taxon>
    </lineage>
</organism>
<evidence type="ECO:0000313" key="1">
    <source>
        <dbReference type="EMBL" id="MPL69424.1"/>
    </source>
</evidence>
<protein>
    <submittedName>
        <fullName evidence="1">Uncharacterized protein</fullName>
    </submittedName>
</protein>